<evidence type="ECO:0000259" key="10">
    <source>
        <dbReference type="Pfam" id="PF02922"/>
    </source>
</evidence>
<dbReference type="SUPFAM" id="SSF51011">
    <property type="entry name" value="Glycosyl hydrolase domain"/>
    <property type="match status" value="1"/>
</dbReference>
<dbReference type="EC" id="3.2.1.1" evidence="3"/>
<dbReference type="InterPro" id="IPR005323">
    <property type="entry name" value="CBM41_pullulanase"/>
</dbReference>
<dbReference type="Pfam" id="PF02922">
    <property type="entry name" value="CBM_48"/>
    <property type="match status" value="1"/>
</dbReference>
<dbReference type="InterPro" id="IPR011839">
    <property type="entry name" value="Pullul_strch"/>
</dbReference>
<dbReference type="InterPro" id="IPR040671">
    <property type="entry name" value="Pullulanase_N2"/>
</dbReference>
<dbReference type="RefSeq" id="WP_203997887.1">
    <property type="nucleotide sequence ID" value="NZ_BOPG01000033.1"/>
</dbReference>
<accession>A0A8J4E1E4</accession>
<evidence type="ECO:0000256" key="8">
    <source>
        <dbReference type="ARBA" id="ARBA00030238"/>
    </source>
</evidence>
<dbReference type="GO" id="GO:0004556">
    <property type="term" value="F:alpha-amylase activity"/>
    <property type="evidence" value="ECO:0007669"/>
    <property type="project" value="UniProtKB-EC"/>
</dbReference>
<evidence type="ECO:0000256" key="1">
    <source>
        <dbReference type="ARBA" id="ARBA00000548"/>
    </source>
</evidence>
<dbReference type="SUPFAM" id="SSF81296">
    <property type="entry name" value="E set domains"/>
    <property type="match status" value="2"/>
</dbReference>
<keyword evidence="15" id="KW-1185">Reference proteome</keyword>
<dbReference type="CDD" id="cd11341">
    <property type="entry name" value="AmyAc_Pullulanase_LD-like"/>
    <property type="match status" value="1"/>
</dbReference>
<dbReference type="Pfam" id="PF17967">
    <property type="entry name" value="Pullulanase_N2"/>
    <property type="match status" value="1"/>
</dbReference>
<dbReference type="GO" id="GO:0005975">
    <property type="term" value="P:carbohydrate metabolic process"/>
    <property type="evidence" value="ECO:0007669"/>
    <property type="project" value="InterPro"/>
</dbReference>
<evidence type="ECO:0000313" key="14">
    <source>
        <dbReference type="EMBL" id="GIJ57939.1"/>
    </source>
</evidence>
<evidence type="ECO:0000256" key="2">
    <source>
        <dbReference type="ARBA" id="ARBA00008061"/>
    </source>
</evidence>
<reference evidence="14" key="1">
    <citation type="submission" date="2021-01" db="EMBL/GenBank/DDBJ databases">
        <title>Whole genome shotgun sequence of Virgisporangium aurantiacum NBRC 16421.</title>
        <authorList>
            <person name="Komaki H."/>
            <person name="Tamura T."/>
        </authorList>
    </citation>
    <scope>NUCLEOTIDE SEQUENCE</scope>
    <source>
        <strain evidence="14">NBRC 16421</strain>
    </source>
</reference>
<feature type="signal peptide" evidence="9">
    <location>
        <begin position="1"/>
        <end position="36"/>
    </location>
</feature>
<dbReference type="GO" id="GO:0051060">
    <property type="term" value="F:pullulanase activity"/>
    <property type="evidence" value="ECO:0007669"/>
    <property type="project" value="InterPro"/>
</dbReference>
<evidence type="ECO:0000256" key="7">
    <source>
        <dbReference type="ARBA" id="ARBA00023295"/>
    </source>
</evidence>
<feature type="domain" description="Alpha-1,6-glucosidases pullulanase-type C-terminal" evidence="12">
    <location>
        <begin position="1047"/>
        <end position="1205"/>
    </location>
</feature>
<dbReference type="InterPro" id="IPR014756">
    <property type="entry name" value="Ig_E-set"/>
</dbReference>
<dbReference type="Gene3D" id="2.60.40.1130">
    <property type="entry name" value="Rab geranylgeranyltransferase alpha-subunit, insert domain"/>
    <property type="match status" value="1"/>
</dbReference>
<dbReference type="CDD" id="cd02860">
    <property type="entry name" value="E_set_Pullulanase"/>
    <property type="match status" value="1"/>
</dbReference>
<dbReference type="EMBL" id="BOPG01000033">
    <property type="protein sequence ID" value="GIJ57939.1"/>
    <property type="molecule type" value="Genomic_DNA"/>
</dbReference>
<dbReference type="InterPro" id="IPR013780">
    <property type="entry name" value="Glyco_hydro_b"/>
</dbReference>
<evidence type="ECO:0000313" key="15">
    <source>
        <dbReference type="Proteomes" id="UP000612585"/>
    </source>
</evidence>
<dbReference type="GO" id="GO:0030246">
    <property type="term" value="F:carbohydrate binding"/>
    <property type="evidence" value="ECO:0007669"/>
    <property type="project" value="InterPro"/>
</dbReference>
<dbReference type="Pfam" id="PF03714">
    <property type="entry name" value="PUD"/>
    <property type="match status" value="3"/>
</dbReference>
<keyword evidence="7" id="KW-0326">Glycosidase</keyword>
<evidence type="ECO:0000256" key="6">
    <source>
        <dbReference type="ARBA" id="ARBA00022837"/>
    </source>
</evidence>
<evidence type="ECO:0000259" key="12">
    <source>
        <dbReference type="Pfam" id="PF11852"/>
    </source>
</evidence>
<gene>
    <name evidence="14" type="ORF">Vau01_054550</name>
</gene>
<dbReference type="CDD" id="cd10315">
    <property type="entry name" value="CBM41_pullulanase"/>
    <property type="match status" value="3"/>
</dbReference>
<sequence length="1206" mass="130511">MPHSLPAFPVRTRWVRGVGILLAALSLLLGGTPATAAPRATAAGGYLVAHYQRPAGDYTGWQLQVGEATYPFAGEDTYGRFAWVTATGVVELSVVGPGGVEDISVSVDPSRSAEVWLKQGDDDAHSSRAAATGTVTVHYGRSQPGWGLHLWGDGVAPEARTDWAAPRPPDGGDAFGARWNVPVGRVDQPFKVIVHSGDTKDPVNDLTLTPATQGEAWINPGDATVHRSAAAAEHTAVLHYRRADGDYTGWGLHVWDGAATPTSWAAPLLPERIDPFGAVFRVPLASGATTLAYILHKGDTKDLPDDQFLDLAGIGSEVWILSGEPRYLLPMSLEGAPDTDITRQRAVWIDRDTIAVRADQTEGRRYELRYDPAGGMSIVDGQLVGGAALRLQPAGALTEAQRQKYPHLWAYTAFSVDPADRDRVVEALRSQPVFAEYQADRLTLATGVQIPGALDDVYRRAAAERLGPQFHSGRPSLAVWAPTARTVELELFDTPTSVAAVKQMRRDDATGVWKTTGERAWSGRYYRFRVTAWQPAAQAVVTASVTDPYSVALSANSTHSQLVDLNDPALAPPDWRGLRKPALPARPQIQEVHVRDFSIADESVPAEHRGTYLAFADRDGTGMRHLRSLARAGANYVHLLPVFDIATIPERRADQAQPPCDLAALPPDSAEQQACVEQVRDTDGYNWGYDPFHYNVPEGSYATNPDGPARTRELRQAVAGINHAGLRVVVDVVYNHTPAAGTHRYSVLDQIVPGYYQRLLDDGTVANSTCCANTAPENMMMGKLVVDSVVLWARQYKVDGFRFDLMGHHPKANLLAVRKALDELTVQRDGVDGKRILLYGEGWDFGEVSGNQRFEQATQRNMAGTGIATFSDRLRDAVRGGGPFDPNPRLQGFGSGLYTDPNGDPVNGSLDYQRERLLHYHDVVQLGLAGNLRSYTFTASDGRTVTGEQVDYNGSPAGYTAAPAEAVTYVDAHDNEILYDALAFKLPQSTAAADRSRMQTLSLATTVLGQGTGFVAAGSDLLRSKSLDRNSYNSGDWFNAIRWNCRSGNGFGHGLPPAADNADKWPYARPLLADPALVPDCGEIAASGERYADLLAVRWSSPVFALPTAEEVQRRLAFPLAGPSATPGVITMTLDARGVDRRWKSIVVVFNATPQRQTQRVDALAGARIALHPVQAKGADAVARRATFDAGTFTVPARTVAVFVQT</sequence>
<feature type="domain" description="Glycoside hydrolase family 13 N-terminal" evidence="10">
    <location>
        <begin position="466"/>
        <end position="550"/>
    </location>
</feature>
<evidence type="ECO:0000259" key="13">
    <source>
        <dbReference type="Pfam" id="PF17967"/>
    </source>
</evidence>
<evidence type="ECO:0000256" key="3">
    <source>
        <dbReference type="ARBA" id="ARBA00012595"/>
    </source>
</evidence>
<dbReference type="SUPFAM" id="SSF49452">
    <property type="entry name" value="Starch-binding domain-like"/>
    <property type="match status" value="3"/>
</dbReference>
<comment type="similarity">
    <text evidence="2">Belongs to the glycosyl hydrolase 13 family.</text>
</comment>
<dbReference type="Gene3D" id="3.20.20.80">
    <property type="entry name" value="Glycosidases"/>
    <property type="match status" value="1"/>
</dbReference>
<keyword evidence="6" id="KW-0106">Calcium</keyword>
<feature type="domain" description="Pullulanase carbohydrate-binding module 41" evidence="11">
    <location>
        <begin position="134"/>
        <end position="226"/>
    </location>
</feature>
<proteinExistence type="inferred from homology"/>
<feature type="domain" description="Pullulanase N2" evidence="13">
    <location>
        <begin position="344"/>
        <end position="456"/>
    </location>
</feature>
<dbReference type="Proteomes" id="UP000612585">
    <property type="component" value="Unassembled WGS sequence"/>
</dbReference>
<comment type="catalytic activity">
    <reaction evidence="1">
        <text>Endohydrolysis of (1-&gt;4)-alpha-D-glucosidic linkages in polysaccharides containing three or more (1-&gt;4)-alpha-linked D-glucose units.</text>
        <dbReference type="EC" id="3.2.1.1"/>
    </reaction>
</comment>
<keyword evidence="5" id="KW-0378">Hydrolase</keyword>
<organism evidence="14 15">
    <name type="scientific">Virgisporangium aurantiacum</name>
    <dbReference type="NCBI Taxonomy" id="175570"/>
    <lineage>
        <taxon>Bacteria</taxon>
        <taxon>Bacillati</taxon>
        <taxon>Actinomycetota</taxon>
        <taxon>Actinomycetes</taxon>
        <taxon>Micromonosporales</taxon>
        <taxon>Micromonosporaceae</taxon>
        <taxon>Virgisporangium</taxon>
    </lineage>
</organism>
<dbReference type="Gene3D" id="2.60.40.1110">
    <property type="match status" value="3"/>
</dbReference>
<dbReference type="SUPFAM" id="SSF51445">
    <property type="entry name" value="(Trans)glycosidases"/>
    <property type="match status" value="1"/>
</dbReference>
<evidence type="ECO:0000256" key="9">
    <source>
        <dbReference type="SAM" id="SignalP"/>
    </source>
</evidence>
<dbReference type="InterPro" id="IPR013784">
    <property type="entry name" value="Carb-bd-like_fold"/>
</dbReference>
<protein>
    <recommendedName>
        <fullName evidence="3">alpha-amylase</fullName>
        <ecNumber evidence="3">3.2.1.1</ecNumber>
    </recommendedName>
    <alternativeName>
        <fullName evidence="8">1,4-alpha-D-glucan glucanohydrolase</fullName>
    </alternativeName>
</protein>
<dbReference type="PANTHER" id="PTHR43002">
    <property type="entry name" value="GLYCOGEN DEBRANCHING ENZYME"/>
    <property type="match status" value="1"/>
</dbReference>
<feature type="domain" description="Pullulanase carbohydrate-binding module 41" evidence="11">
    <location>
        <begin position="47"/>
        <end position="124"/>
    </location>
</feature>
<feature type="domain" description="Pullulanase carbohydrate-binding module 41" evidence="11">
    <location>
        <begin position="235"/>
        <end position="327"/>
    </location>
</feature>
<dbReference type="NCBIfam" id="TIGR02103">
    <property type="entry name" value="pullul_strch"/>
    <property type="match status" value="1"/>
</dbReference>
<dbReference type="Pfam" id="PF11852">
    <property type="entry name" value="Pullul_strch_C"/>
    <property type="match status" value="1"/>
</dbReference>
<dbReference type="Gene3D" id="2.60.40.1180">
    <property type="entry name" value="Golgi alpha-mannosidase II"/>
    <property type="match status" value="1"/>
</dbReference>
<dbReference type="AlphaFoldDB" id="A0A8J4E1E4"/>
<evidence type="ECO:0000256" key="4">
    <source>
        <dbReference type="ARBA" id="ARBA00022729"/>
    </source>
</evidence>
<keyword evidence="4 9" id="KW-0732">Signal</keyword>
<comment type="caution">
    <text evidence="14">The sequence shown here is derived from an EMBL/GenBank/DDBJ whole genome shotgun (WGS) entry which is preliminary data.</text>
</comment>
<dbReference type="InterPro" id="IPR013783">
    <property type="entry name" value="Ig-like_fold"/>
</dbReference>
<dbReference type="Gene3D" id="2.60.40.10">
    <property type="entry name" value="Immunoglobulins"/>
    <property type="match status" value="1"/>
</dbReference>
<name>A0A8J4E1E4_9ACTN</name>
<dbReference type="InterPro" id="IPR024561">
    <property type="entry name" value="Pullul_strch_C"/>
</dbReference>
<dbReference type="InterPro" id="IPR004193">
    <property type="entry name" value="Glyco_hydro_13_N"/>
</dbReference>
<evidence type="ECO:0000259" key="11">
    <source>
        <dbReference type="Pfam" id="PF03714"/>
    </source>
</evidence>
<evidence type="ECO:0000256" key="5">
    <source>
        <dbReference type="ARBA" id="ARBA00022801"/>
    </source>
</evidence>
<feature type="chain" id="PRO_5035258106" description="alpha-amylase" evidence="9">
    <location>
        <begin position="37"/>
        <end position="1206"/>
    </location>
</feature>
<dbReference type="InterPro" id="IPR017853">
    <property type="entry name" value="GH"/>
</dbReference>